<reference evidence="3 4" key="1">
    <citation type="submission" date="2009-05" db="EMBL/GenBank/DDBJ databases">
        <authorList>
            <person name="Setubal J.C."/>
            <person name="Boyle S."/>
            <person name="Crasta O.R."/>
            <person name="Gillespie J.J."/>
            <person name="Kenyon R.W."/>
            <person name="Lu J."/>
            <person name="Mane S."/>
            <person name="Nagrani S."/>
            <person name="Shallom J.M."/>
            <person name="Shallom S."/>
            <person name="Shukla M."/>
            <person name="Snyder E.E."/>
            <person name="Sobral B.W."/>
            <person name="Wattam A.R."/>
            <person name="Will R."/>
            <person name="Williams K."/>
            <person name="Yoo H."/>
            <person name="Munk C."/>
            <person name="Tapia R."/>
            <person name="Green L."/>
            <person name="Rogers Y."/>
            <person name="Detter J.C."/>
            <person name="Bruce D."/>
            <person name="Brettin T.S."/>
            <person name="Tsolis R."/>
        </authorList>
    </citation>
    <scope>NUCLEOTIDE SEQUENCE [LARGE SCALE GENOMIC DNA]</scope>
    <source>
        <strain evidence="3 4">LMG 3301</strain>
    </source>
</reference>
<name>C4WIA8_9HYPH</name>
<proteinExistence type="predicted"/>
<feature type="repeat" description="TPR" evidence="1">
    <location>
        <begin position="66"/>
        <end position="99"/>
    </location>
</feature>
<dbReference type="InterPro" id="IPR029063">
    <property type="entry name" value="SAM-dependent_MTases_sf"/>
</dbReference>
<dbReference type="InterPro" id="IPR013217">
    <property type="entry name" value="Methyltransf_12"/>
</dbReference>
<sequence>MRLRVQLDRRRRTGRGWLRDYGIPAFKYSNEMCAIVALSLHVRSARRRRQKSMAKNDAQAFDQEALAEAYNRALALEKAGDFDAAAKAYEDVLRIDPDDHGGAAVRLASMGRGAVPLKAPDAYVSTLFDQHAEMFDTILVDQLGYDVPLQLREMLLELDDEFFAERMLDLGCGTGLSADALDDMAGHKTGVDISENMIEVAYEKGDYQALFVGEAVRFLETTNEPQWDLIVATDVLPYMGELDKFFAGVAAHLSSGGHFGFSSETLDDARLAGRAFMVGDYQRFAHAQSYVRAMLDNHDMDCVRCEDIVVRSEQGAPVPGHLYIARRR</sequence>
<dbReference type="InterPro" id="IPR011990">
    <property type="entry name" value="TPR-like_helical_dom_sf"/>
</dbReference>
<comment type="caution">
    <text evidence="3">The sequence shown here is derived from an EMBL/GenBank/DDBJ whole genome shotgun (WGS) entry which is preliminary data.</text>
</comment>
<dbReference type="PROSITE" id="PS50005">
    <property type="entry name" value="TPR"/>
    <property type="match status" value="1"/>
</dbReference>
<dbReference type="InterPro" id="IPR019734">
    <property type="entry name" value="TPR_rpt"/>
</dbReference>
<feature type="domain" description="Methyltransferase type 12" evidence="2">
    <location>
        <begin position="168"/>
        <end position="259"/>
    </location>
</feature>
<keyword evidence="3" id="KW-0489">Methyltransferase</keyword>
<dbReference type="Gene3D" id="1.25.40.10">
    <property type="entry name" value="Tetratricopeptide repeat domain"/>
    <property type="match status" value="1"/>
</dbReference>
<dbReference type="GO" id="GO:0032259">
    <property type="term" value="P:methylation"/>
    <property type="evidence" value="ECO:0007669"/>
    <property type="project" value="UniProtKB-KW"/>
</dbReference>
<dbReference type="Pfam" id="PF08242">
    <property type="entry name" value="Methyltransf_12"/>
    <property type="match status" value="1"/>
</dbReference>
<protein>
    <submittedName>
        <fullName evidence="3">Methyltransferase type 12</fullName>
    </submittedName>
</protein>
<dbReference type="Gene3D" id="3.40.50.150">
    <property type="entry name" value="Vaccinia Virus protein VP39"/>
    <property type="match status" value="1"/>
</dbReference>
<organism evidence="3 4">
    <name type="scientific">Brucella intermedia LMG 3301</name>
    <dbReference type="NCBI Taxonomy" id="641118"/>
    <lineage>
        <taxon>Bacteria</taxon>
        <taxon>Pseudomonadati</taxon>
        <taxon>Pseudomonadota</taxon>
        <taxon>Alphaproteobacteria</taxon>
        <taxon>Hyphomicrobiales</taxon>
        <taxon>Brucellaceae</taxon>
        <taxon>Brucella/Ochrobactrum group</taxon>
        <taxon>Brucella</taxon>
    </lineage>
</organism>
<evidence type="ECO:0000313" key="3">
    <source>
        <dbReference type="EMBL" id="EEQ95753.1"/>
    </source>
</evidence>
<accession>C4WIA8</accession>
<dbReference type="SUPFAM" id="SSF48452">
    <property type="entry name" value="TPR-like"/>
    <property type="match status" value="1"/>
</dbReference>
<evidence type="ECO:0000256" key="1">
    <source>
        <dbReference type="PROSITE-ProRule" id="PRU00339"/>
    </source>
</evidence>
<dbReference type="GO" id="GO:0008168">
    <property type="term" value="F:methyltransferase activity"/>
    <property type="evidence" value="ECO:0007669"/>
    <property type="project" value="UniProtKB-KW"/>
</dbReference>
<dbReference type="AlphaFoldDB" id="C4WIA8"/>
<keyword evidence="1" id="KW-0802">TPR repeat</keyword>
<keyword evidence="3" id="KW-0808">Transferase</keyword>
<dbReference type="CDD" id="cd02440">
    <property type="entry name" value="AdoMet_MTases"/>
    <property type="match status" value="1"/>
</dbReference>
<dbReference type="PANTHER" id="PTHR43861">
    <property type="entry name" value="TRANS-ACONITATE 2-METHYLTRANSFERASE-RELATED"/>
    <property type="match status" value="1"/>
</dbReference>
<evidence type="ECO:0000313" key="4">
    <source>
        <dbReference type="Proteomes" id="UP000004386"/>
    </source>
</evidence>
<dbReference type="SUPFAM" id="SSF53335">
    <property type="entry name" value="S-adenosyl-L-methionine-dependent methyltransferases"/>
    <property type="match status" value="1"/>
</dbReference>
<gene>
    <name evidence="3" type="ORF">OINT_1001146</name>
</gene>
<dbReference type="SMART" id="SM00028">
    <property type="entry name" value="TPR"/>
    <property type="match status" value="1"/>
</dbReference>
<dbReference type="EMBL" id="ACQA01000001">
    <property type="protein sequence ID" value="EEQ95753.1"/>
    <property type="molecule type" value="Genomic_DNA"/>
</dbReference>
<evidence type="ECO:0000259" key="2">
    <source>
        <dbReference type="Pfam" id="PF08242"/>
    </source>
</evidence>
<dbReference type="HOGENOM" id="CLU_034833_0_0_5"/>
<dbReference type="Proteomes" id="UP000004386">
    <property type="component" value="Unassembled WGS sequence"/>
</dbReference>